<organism evidence="1 2">
    <name type="scientific">Cylindrobasidium torrendii FP15055 ss-10</name>
    <dbReference type="NCBI Taxonomy" id="1314674"/>
    <lineage>
        <taxon>Eukaryota</taxon>
        <taxon>Fungi</taxon>
        <taxon>Dikarya</taxon>
        <taxon>Basidiomycota</taxon>
        <taxon>Agaricomycotina</taxon>
        <taxon>Agaricomycetes</taxon>
        <taxon>Agaricomycetidae</taxon>
        <taxon>Agaricales</taxon>
        <taxon>Marasmiineae</taxon>
        <taxon>Physalacriaceae</taxon>
        <taxon>Cylindrobasidium</taxon>
    </lineage>
</organism>
<accession>A0A0D7BM03</accession>
<sequence length="68" mass="7562">MEDDADDGTPRPFPLLPATVDAFLDLLIPPEKLETDPLPRQMVSLPLLQRHHFLSITPADNLPSYLGV</sequence>
<reference evidence="1 2" key="1">
    <citation type="journal article" date="2015" name="Fungal Genet. Biol.">
        <title>Evolution of novel wood decay mechanisms in Agaricales revealed by the genome sequences of Fistulina hepatica and Cylindrobasidium torrendii.</title>
        <authorList>
            <person name="Floudas D."/>
            <person name="Held B.W."/>
            <person name="Riley R."/>
            <person name="Nagy L.G."/>
            <person name="Koehler G."/>
            <person name="Ransdell A.S."/>
            <person name="Younus H."/>
            <person name="Chow J."/>
            <person name="Chiniquy J."/>
            <person name="Lipzen A."/>
            <person name="Tritt A."/>
            <person name="Sun H."/>
            <person name="Haridas S."/>
            <person name="LaButti K."/>
            <person name="Ohm R.A."/>
            <person name="Kues U."/>
            <person name="Blanchette R.A."/>
            <person name="Grigoriev I.V."/>
            <person name="Minto R.E."/>
            <person name="Hibbett D.S."/>
        </authorList>
    </citation>
    <scope>NUCLEOTIDE SEQUENCE [LARGE SCALE GENOMIC DNA]</scope>
    <source>
        <strain evidence="1 2">FP15055 ss-10</strain>
    </source>
</reference>
<dbReference type="EMBL" id="KN880452">
    <property type="protein sequence ID" value="KIY71603.1"/>
    <property type="molecule type" value="Genomic_DNA"/>
</dbReference>
<name>A0A0D7BM03_9AGAR</name>
<protein>
    <submittedName>
        <fullName evidence="1">Uncharacterized protein</fullName>
    </submittedName>
</protein>
<dbReference type="Proteomes" id="UP000054007">
    <property type="component" value="Unassembled WGS sequence"/>
</dbReference>
<gene>
    <name evidence="1" type="ORF">CYLTODRAFT_418665</name>
</gene>
<feature type="non-terminal residue" evidence="1">
    <location>
        <position position="68"/>
    </location>
</feature>
<keyword evidence="2" id="KW-1185">Reference proteome</keyword>
<evidence type="ECO:0000313" key="1">
    <source>
        <dbReference type="EMBL" id="KIY71603.1"/>
    </source>
</evidence>
<proteinExistence type="predicted"/>
<dbReference type="AlphaFoldDB" id="A0A0D7BM03"/>
<dbReference type="OrthoDB" id="2270193at2759"/>
<evidence type="ECO:0000313" key="2">
    <source>
        <dbReference type="Proteomes" id="UP000054007"/>
    </source>
</evidence>